<keyword evidence="2" id="KW-0472">Membrane</keyword>
<feature type="transmembrane region" description="Helical" evidence="2">
    <location>
        <begin position="222"/>
        <end position="240"/>
    </location>
</feature>
<feature type="compositionally biased region" description="Basic and acidic residues" evidence="1">
    <location>
        <begin position="57"/>
        <end position="75"/>
    </location>
</feature>
<comment type="caution">
    <text evidence="4">The sequence shown here is derived from an EMBL/GenBank/DDBJ whole genome shotgun (WGS) entry which is preliminary data.</text>
</comment>
<accession>A0A1F5GAI0</accession>
<organism evidence="4 5">
    <name type="scientific">Candidatus Curtissbacteria bacterium RIFCSPHIGHO2_02_FULL_40_16b</name>
    <dbReference type="NCBI Taxonomy" id="1797714"/>
    <lineage>
        <taxon>Bacteria</taxon>
        <taxon>Candidatus Curtissiibacteriota</taxon>
    </lineage>
</organism>
<proteinExistence type="predicted"/>
<feature type="transmembrane region" description="Helical" evidence="2">
    <location>
        <begin position="271"/>
        <end position="291"/>
    </location>
</feature>
<reference evidence="4 5" key="1">
    <citation type="journal article" date="2016" name="Nat. Commun.">
        <title>Thousands of microbial genomes shed light on interconnected biogeochemical processes in an aquifer system.</title>
        <authorList>
            <person name="Anantharaman K."/>
            <person name="Brown C.T."/>
            <person name="Hug L.A."/>
            <person name="Sharon I."/>
            <person name="Castelle C.J."/>
            <person name="Probst A.J."/>
            <person name="Thomas B.C."/>
            <person name="Singh A."/>
            <person name="Wilkins M.J."/>
            <person name="Karaoz U."/>
            <person name="Brodie E.L."/>
            <person name="Williams K.H."/>
            <person name="Hubbard S.S."/>
            <person name="Banfield J.F."/>
        </authorList>
    </citation>
    <scope>NUCLEOTIDE SEQUENCE [LARGE SCALE GENOMIC DNA]</scope>
</reference>
<keyword evidence="2" id="KW-1133">Transmembrane helix</keyword>
<dbReference type="InterPro" id="IPR025840">
    <property type="entry name" value="7TM_transglut"/>
</dbReference>
<feature type="transmembrane region" description="Helical" evidence="2">
    <location>
        <begin position="99"/>
        <end position="123"/>
    </location>
</feature>
<evidence type="ECO:0000313" key="5">
    <source>
        <dbReference type="Proteomes" id="UP000177369"/>
    </source>
</evidence>
<gene>
    <name evidence="4" type="ORF">A3D04_03780</name>
</gene>
<feature type="region of interest" description="Disordered" evidence="1">
    <location>
        <begin position="41"/>
        <end position="75"/>
    </location>
</feature>
<evidence type="ECO:0000259" key="3">
    <source>
        <dbReference type="Pfam" id="PF14402"/>
    </source>
</evidence>
<evidence type="ECO:0000313" key="4">
    <source>
        <dbReference type="EMBL" id="OGD88892.1"/>
    </source>
</evidence>
<feature type="transmembrane region" description="Helical" evidence="2">
    <location>
        <begin position="160"/>
        <end position="180"/>
    </location>
</feature>
<dbReference type="EMBL" id="MFBD01000017">
    <property type="protein sequence ID" value="OGD88892.1"/>
    <property type="molecule type" value="Genomic_DNA"/>
</dbReference>
<evidence type="ECO:0000256" key="1">
    <source>
        <dbReference type="SAM" id="MobiDB-lite"/>
    </source>
</evidence>
<evidence type="ECO:0000256" key="2">
    <source>
        <dbReference type="SAM" id="Phobius"/>
    </source>
</evidence>
<dbReference type="Pfam" id="PF14402">
    <property type="entry name" value="7TM_transglut"/>
    <property type="match status" value="1"/>
</dbReference>
<name>A0A1F5GAI0_9BACT</name>
<feature type="transmembrane region" description="Helical" evidence="2">
    <location>
        <begin position="192"/>
        <end position="216"/>
    </location>
</feature>
<sequence length="313" mass="34056">MSKAIGISIFALILMALSATPVYSQIPTRSPSASAVGISVESDSIAEETSQESTQSGEKEEIKKLKKEDITQPEEEEKKSEILDLFANRPISNLSPLNFIAFTVQYAVGVGVPANTIVLILLLPFLATIVAFTRHVVGLPSLDILVPIALSITIVSTGIIAGSILLIAILLASSIGRFVLRKVRIMQLPKKALSILIVAVFVFLALVVSAANGILIVKQLSIFPILILILLGEKIISLQLTRSFSETLTITAVTISIGIFGFWILSTKMFTQAILLYPEITLLLLPVNYAIGRYFGLRLTEIYRFSYIKKHAS</sequence>
<dbReference type="AlphaFoldDB" id="A0A1F5GAI0"/>
<keyword evidence="2" id="KW-0812">Transmembrane</keyword>
<dbReference type="STRING" id="1797714.A3D04_03780"/>
<feature type="transmembrane region" description="Helical" evidence="2">
    <location>
        <begin position="247"/>
        <end position="265"/>
    </location>
</feature>
<dbReference type="Proteomes" id="UP000177369">
    <property type="component" value="Unassembled WGS sequence"/>
</dbReference>
<protein>
    <recommendedName>
        <fullName evidence="3">7 transmembrane helices usually fused to an inactive transglutaminase domain-containing protein</fullName>
    </recommendedName>
</protein>
<feature type="domain" description="7 transmembrane helices usually fused to an inactive transglutaminase" evidence="3">
    <location>
        <begin position="117"/>
        <end position="307"/>
    </location>
</feature>